<evidence type="ECO:0000256" key="3">
    <source>
        <dbReference type="ARBA" id="ARBA00023125"/>
    </source>
</evidence>
<protein>
    <submittedName>
        <fullName evidence="6">LysR family transcriptional regulator</fullName>
    </submittedName>
</protein>
<comment type="similarity">
    <text evidence="1">Belongs to the LysR transcriptional regulatory family.</text>
</comment>
<dbReference type="OrthoDB" id="9110639at2"/>
<accession>A0A1X1CY64</accession>
<feature type="domain" description="HTH lysR-type" evidence="5">
    <location>
        <begin position="1"/>
        <end position="59"/>
    </location>
</feature>
<organism evidence="6 7">
    <name type="scientific">Pantoea rwandensis</name>
    <dbReference type="NCBI Taxonomy" id="1076550"/>
    <lineage>
        <taxon>Bacteria</taxon>
        <taxon>Pseudomonadati</taxon>
        <taxon>Pseudomonadota</taxon>
        <taxon>Gammaproteobacteria</taxon>
        <taxon>Enterobacterales</taxon>
        <taxon>Erwiniaceae</taxon>
        <taxon>Pantoea</taxon>
    </lineage>
</organism>
<reference evidence="6 7" key="1">
    <citation type="journal article" date="2017" name="Antonie Van Leeuwenhoek">
        <title>Phylogenomic resolution of the bacterial genus Pantoea and its relationship with Erwinia and Tatumella.</title>
        <authorList>
            <person name="Palmer M."/>
            <person name="Steenkamp E.T."/>
            <person name="Coetzee M.P."/>
            <person name="Chan W.Y."/>
            <person name="van Zyl E."/>
            <person name="De Maayer P."/>
            <person name="Coutinho T.A."/>
            <person name="Blom J."/>
            <person name="Smits T.H."/>
            <person name="Duffy B."/>
            <person name="Venter S.N."/>
        </authorList>
    </citation>
    <scope>NUCLEOTIDE SEQUENCE [LARGE SCALE GENOMIC DNA]</scope>
    <source>
        <strain evidence="6 7">LMG 26275</strain>
    </source>
</reference>
<dbReference type="Gene3D" id="3.40.190.290">
    <property type="match status" value="1"/>
</dbReference>
<dbReference type="PROSITE" id="PS50931">
    <property type="entry name" value="HTH_LYSR"/>
    <property type="match status" value="1"/>
</dbReference>
<dbReference type="GO" id="GO:0043565">
    <property type="term" value="F:sequence-specific DNA binding"/>
    <property type="evidence" value="ECO:0007669"/>
    <property type="project" value="TreeGrafter"/>
</dbReference>
<dbReference type="FunFam" id="1.10.10.10:FF:000001">
    <property type="entry name" value="LysR family transcriptional regulator"/>
    <property type="match status" value="1"/>
</dbReference>
<dbReference type="GO" id="GO:0006351">
    <property type="term" value="P:DNA-templated transcription"/>
    <property type="evidence" value="ECO:0007669"/>
    <property type="project" value="TreeGrafter"/>
</dbReference>
<gene>
    <name evidence="6" type="ORF">HA51_10895</name>
</gene>
<dbReference type="CDD" id="cd08476">
    <property type="entry name" value="PBP2_CrgA_like_7"/>
    <property type="match status" value="1"/>
</dbReference>
<dbReference type="InterPro" id="IPR036390">
    <property type="entry name" value="WH_DNA-bd_sf"/>
</dbReference>
<dbReference type="RefSeq" id="WP_084934559.1">
    <property type="nucleotide sequence ID" value="NZ_MLFR01000009.1"/>
</dbReference>
<evidence type="ECO:0000313" key="6">
    <source>
        <dbReference type="EMBL" id="ORM69393.1"/>
    </source>
</evidence>
<comment type="caution">
    <text evidence="6">The sequence shown here is derived from an EMBL/GenBank/DDBJ whole genome shotgun (WGS) entry which is preliminary data.</text>
</comment>
<name>A0A1X1CY64_9GAMM</name>
<dbReference type="SUPFAM" id="SSF46785">
    <property type="entry name" value="Winged helix' DNA-binding domain"/>
    <property type="match status" value="1"/>
</dbReference>
<dbReference type="Pfam" id="PF03466">
    <property type="entry name" value="LysR_substrate"/>
    <property type="match status" value="1"/>
</dbReference>
<dbReference type="EMBL" id="MLFR01000009">
    <property type="protein sequence ID" value="ORM69393.1"/>
    <property type="molecule type" value="Genomic_DNA"/>
</dbReference>
<evidence type="ECO:0000259" key="5">
    <source>
        <dbReference type="PROSITE" id="PS50931"/>
    </source>
</evidence>
<dbReference type="InterPro" id="IPR036388">
    <property type="entry name" value="WH-like_DNA-bd_sf"/>
</dbReference>
<evidence type="ECO:0000313" key="7">
    <source>
        <dbReference type="Proteomes" id="UP000193558"/>
    </source>
</evidence>
<dbReference type="PRINTS" id="PR00039">
    <property type="entry name" value="HTHLYSR"/>
</dbReference>
<dbReference type="GO" id="GO:0003700">
    <property type="term" value="F:DNA-binding transcription factor activity"/>
    <property type="evidence" value="ECO:0007669"/>
    <property type="project" value="InterPro"/>
</dbReference>
<keyword evidence="4" id="KW-0804">Transcription</keyword>
<evidence type="ECO:0000256" key="2">
    <source>
        <dbReference type="ARBA" id="ARBA00023015"/>
    </source>
</evidence>
<dbReference type="AlphaFoldDB" id="A0A1X1CY64"/>
<dbReference type="SUPFAM" id="SSF53850">
    <property type="entry name" value="Periplasmic binding protein-like II"/>
    <property type="match status" value="1"/>
</dbReference>
<dbReference type="InterPro" id="IPR005119">
    <property type="entry name" value="LysR_subst-bd"/>
</dbReference>
<keyword evidence="2" id="KW-0805">Transcription regulation</keyword>
<sequence length="298" mass="33051">MDSLTSLSAFVRTAETLSFVQAAQLLGISASAVGKNVARLEQQLGVRLFNRSTRSVSLTAEGALLLARTRPILEQLRDVEAEITQAVAHPSGKLRVSLPVVGYRLITPLLPQFHQLYPDVELDFDFSDRLVNVIDEGFDVAIRSGEMQDSRLQARTLGPFRFVLCASPDYLAARGTPTASADLAQHHCIFFRFPATGLIQHWELADLRVTGDFQPAKSLTVNNIEAMVQSTLAGMGISYIPDFVVREVLEQGKLIEVLPGSCIRESGFSAIWPGRYLPPRVRCFIDYLAEHWPVSRRQ</sequence>
<evidence type="ECO:0000256" key="4">
    <source>
        <dbReference type="ARBA" id="ARBA00023163"/>
    </source>
</evidence>
<dbReference type="PANTHER" id="PTHR30537:SF72">
    <property type="entry name" value="LYSR FAMILY TRANSCRIPTIONAL REGULATOR"/>
    <property type="match status" value="1"/>
</dbReference>
<dbReference type="InterPro" id="IPR000847">
    <property type="entry name" value="LysR_HTH_N"/>
</dbReference>
<dbReference type="Proteomes" id="UP000193558">
    <property type="component" value="Unassembled WGS sequence"/>
</dbReference>
<dbReference type="PANTHER" id="PTHR30537">
    <property type="entry name" value="HTH-TYPE TRANSCRIPTIONAL REGULATOR"/>
    <property type="match status" value="1"/>
</dbReference>
<dbReference type="Pfam" id="PF00126">
    <property type="entry name" value="HTH_1"/>
    <property type="match status" value="1"/>
</dbReference>
<keyword evidence="3" id="KW-0238">DNA-binding</keyword>
<dbReference type="InterPro" id="IPR058163">
    <property type="entry name" value="LysR-type_TF_proteobact-type"/>
</dbReference>
<evidence type="ECO:0000256" key="1">
    <source>
        <dbReference type="ARBA" id="ARBA00009437"/>
    </source>
</evidence>
<dbReference type="Gene3D" id="1.10.10.10">
    <property type="entry name" value="Winged helix-like DNA-binding domain superfamily/Winged helix DNA-binding domain"/>
    <property type="match status" value="1"/>
</dbReference>
<proteinExistence type="inferred from homology"/>